<dbReference type="SUPFAM" id="SSF51316">
    <property type="entry name" value="Mss4-like"/>
    <property type="match status" value="1"/>
</dbReference>
<gene>
    <name evidence="5" type="ORF">CLEI1391_LOCUS1390</name>
</gene>
<dbReference type="EMBL" id="HBFB01002673">
    <property type="protein sequence ID" value="CAD8665432.1"/>
    <property type="molecule type" value="Transcribed_RNA"/>
</dbReference>
<reference evidence="5" key="1">
    <citation type="submission" date="2021-01" db="EMBL/GenBank/DDBJ databases">
        <authorList>
            <person name="Corre E."/>
            <person name="Pelletier E."/>
            <person name="Niang G."/>
            <person name="Scheremetjew M."/>
            <person name="Finn R."/>
            <person name="Kale V."/>
            <person name="Holt S."/>
            <person name="Cochrane G."/>
            <person name="Meng A."/>
            <person name="Brown T."/>
            <person name="Cohen L."/>
        </authorList>
    </citation>
    <scope>NUCLEOTIDE SEQUENCE</scope>
    <source>
        <strain evidence="5">SAG 11-49</strain>
    </source>
</reference>
<dbReference type="InterPro" id="IPR052355">
    <property type="entry name" value="CENP-V-like"/>
</dbReference>
<accession>A0A7S0R2Y1</accession>
<dbReference type="PANTHER" id="PTHR28620">
    <property type="entry name" value="CENTROMERE PROTEIN V"/>
    <property type="match status" value="1"/>
</dbReference>
<dbReference type="PANTHER" id="PTHR28620:SF1">
    <property type="entry name" value="CENP-V_GFA DOMAIN-CONTAINING PROTEIN"/>
    <property type="match status" value="1"/>
</dbReference>
<proteinExistence type="inferred from homology"/>
<dbReference type="InterPro" id="IPR011057">
    <property type="entry name" value="Mss4-like_sf"/>
</dbReference>
<feature type="domain" description="CENP-V/GFA" evidence="4">
    <location>
        <begin position="10"/>
        <end position="122"/>
    </location>
</feature>
<dbReference type="AlphaFoldDB" id="A0A7S0R2Y1"/>
<dbReference type="Gene3D" id="2.170.150.70">
    <property type="match status" value="1"/>
</dbReference>
<evidence type="ECO:0000256" key="1">
    <source>
        <dbReference type="ARBA" id="ARBA00005495"/>
    </source>
</evidence>
<evidence type="ECO:0000256" key="3">
    <source>
        <dbReference type="ARBA" id="ARBA00022833"/>
    </source>
</evidence>
<evidence type="ECO:0000256" key="2">
    <source>
        <dbReference type="ARBA" id="ARBA00022723"/>
    </source>
</evidence>
<dbReference type="PROSITE" id="PS51891">
    <property type="entry name" value="CENP_V_GFA"/>
    <property type="match status" value="1"/>
</dbReference>
<sequence>MDAESKIVVHLGQCHCGRVKFEFDGPQAMVAIDCNCSICAMKRNTHVFVNQQHFRLLSGADDLTTYTFNTGVAQHMFCKHCGICAFYRPRSNPDAYAVTIYCVRPGTLTHVTVRTFDGQHWEDAFARANLGALSRPHGDAP</sequence>
<comment type="similarity">
    <text evidence="1">Belongs to the Gfa family.</text>
</comment>
<protein>
    <recommendedName>
        <fullName evidence="4">CENP-V/GFA domain-containing protein</fullName>
    </recommendedName>
</protein>
<dbReference type="InterPro" id="IPR006913">
    <property type="entry name" value="CENP-V/GFA"/>
</dbReference>
<dbReference type="GO" id="GO:0046872">
    <property type="term" value="F:metal ion binding"/>
    <property type="evidence" value="ECO:0007669"/>
    <property type="project" value="UniProtKB-KW"/>
</dbReference>
<dbReference type="GO" id="GO:0016846">
    <property type="term" value="F:carbon-sulfur lyase activity"/>
    <property type="evidence" value="ECO:0007669"/>
    <property type="project" value="InterPro"/>
</dbReference>
<evidence type="ECO:0000313" key="5">
    <source>
        <dbReference type="EMBL" id="CAD8665432.1"/>
    </source>
</evidence>
<organism evidence="5">
    <name type="scientific">Chlamydomonas leiostraca</name>
    <dbReference type="NCBI Taxonomy" id="1034604"/>
    <lineage>
        <taxon>Eukaryota</taxon>
        <taxon>Viridiplantae</taxon>
        <taxon>Chlorophyta</taxon>
        <taxon>core chlorophytes</taxon>
        <taxon>Chlorophyceae</taxon>
        <taxon>CS clade</taxon>
        <taxon>Chlamydomonadales</taxon>
        <taxon>Chlamydomonadaceae</taxon>
        <taxon>Chlamydomonas</taxon>
    </lineage>
</organism>
<keyword evidence="3" id="KW-0862">Zinc</keyword>
<dbReference type="Pfam" id="PF04828">
    <property type="entry name" value="GFA"/>
    <property type="match status" value="1"/>
</dbReference>
<name>A0A7S0R2Y1_9CHLO</name>
<keyword evidence="2" id="KW-0479">Metal-binding</keyword>
<evidence type="ECO:0000259" key="4">
    <source>
        <dbReference type="PROSITE" id="PS51891"/>
    </source>
</evidence>